<evidence type="ECO:0000313" key="3">
    <source>
        <dbReference type="Proteomes" id="UP001305647"/>
    </source>
</evidence>
<keyword evidence="3" id="KW-1185">Reference proteome</keyword>
<evidence type="ECO:0000256" key="1">
    <source>
        <dbReference type="SAM" id="MobiDB-lite"/>
    </source>
</evidence>
<feature type="region of interest" description="Disordered" evidence="1">
    <location>
        <begin position="785"/>
        <end position="936"/>
    </location>
</feature>
<feature type="region of interest" description="Disordered" evidence="1">
    <location>
        <begin position="1116"/>
        <end position="1146"/>
    </location>
</feature>
<accession>A0AAN6Q549</accession>
<feature type="compositionally biased region" description="Acidic residues" evidence="1">
    <location>
        <begin position="1062"/>
        <end position="1071"/>
    </location>
</feature>
<gene>
    <name evidence="2" type="ORF">N658DRAFT_516223</name>
</gene>
<dbReference type="Proteomes" id="UP001305647">
    <property type="component" value="Unassembled WGS sequence"/>
</dbReference>
<dbReference type="EMBL" id="MU863637">
    <property type="protein sequence ID" value="KAK4101032.1"/>
    <property type="molecule type" value="Genomic_DNA"/>
</dbReference>
<feature type="compositionally biased region" description="Low complexity" evidence="1">
    <location>
        <begin position="845"/>
        <end position="856"/>
    </location>
</feature>
<feature type="compositionally biased region" description="Low complexity" evidence="1">
    <location>
        <begin position="1164"/>
        <end position="1222"/>
    </location>
</feature>
<reference evidence="2" key="2">
    <citation type="submission" date="2023-05" db="EMBL/GenBank/DDBJ databases">
        <authorList>
            <consortium name="Lawrence Berkeley National Laboratory"/>
            <person name="Steindorff A."/>
            <person name="Hensen N."/>
            <person name="Bonometti L."/>
            <person name="Westerberg I."/>
            <person name="Brannstrom I.O."/>
            <person name="Guillou S."/>
            <person name="Cros-Aarteil S."/>
            <person name="Calhoun S."/>
            <person name="Haridas S."/>
            <person name="Kuo A."/>
            <person name="Mondo S."/>
            <person name="Pangilinan J."/>
            <person name="Riley R."/>
            <person name="Labutti K."/>
            <person name="Andreopoulos B."/>
            <person name="Lipzen A."/>
            <person name="Chen C."/>
            <person name="Yanf M."/>
            <person name="Daum C."/>
            <person name="Ng V."/>
            <person name="Clum A."/>
            <person name="Ohm R."/>
            <person name="Martin F."/>
            <person name="Silar P."/>
            <person name="Natvig D."/>
            <person name="Lalanne C."/>
            <person name="Gautier V."/>
            <person name="Ament-Velasquez S.L."/>
            <person name="Kruys A."/>
            <person name="Hutchinson M.I."/>
            <person name="Powell A.J."/>
            <person name="Barry K."/>
            <person name="Miller A.N."/>
            <person name="Grigoriev I.V."/>
            <person name="Debuchy R."/>
            <person name="Gladieux P."/>
            <person name="Thoren M.H."/>
            <person name="Johannesson H."/>
        </authorList>
    </citation>
    <scope>NUCLEOTIDE SEQUENCE</scope>
    <source>
        <strain evidence="2">CBS 757.83</strain>
    </source>
</reference>
<protein>
    <submittedName>
        <fullName evidence="2">Uncharacterized protein</fullName>
    </submittedName>
</protein>
<name>A0AAN6Q549_9PEZI</name>
<feature type="compositionally biased region" description="Basic and acidic residues" evidence="1">
    <location>
        <begin position="828"/>
        <end position="844"/>
    </location>
</feature>
<organism evidence="2 3">
    <name type="scientific">Parathielavia hyrcaniae</name>
    <dbReference type="NCBI Taxonomy" id="113614"/>
    <lineage>
        <taxon>Eukaryota</taxon>
        <taxon>Fungi</taxon>
        <taxon>Dikarya</taxon>
        <taxon>Ascomycota</taxon>
        <taxon>Pezizomycotina</taxon>
        <taxon>Sordariomycetes</taxon>
        <taxon>Sordariomycetidae</taxon>
        <taxon>Sordariales</taxon>
        <taxon>Chaetomiaceae</taxon>
        <taxon>Parathielavia</taxon>
    </lineage>
</organism>
<feature type="region of interest" description="Disordered" evidence="1">
    <location>
        <begin position="1"/>
        <end position="25"/>
    </location>
</feature>
<feature type="region of interest" description="Disordered" evidence="1">
    <location>
        <begin position="294"/>
        <end position="326"/>
    </location>
</feature>
<sequence length="1344" mass="146131">MEEERTITLDLGSSPDPLIDPVLSPPMMPPSYIKKTSQAAERLFTVLAPSPRKQTFELDVGNGGSPQRLLVTVEAGEEGTRNTSRRLFQSPTPKRRVTPRRDTAVTTTTVPLRGLSDDEGPGPSSATPRRRARPRKSGTPIAARRKRPGTPAKGHKDTARTSLSPQKDVFTSDIGFETTPRPSSQSRRVAKRKASSPAKEDGAPSSQPRKRGRPRKQTTTDGDATRLDQEDTPKPEARNGGSFAPDQGDQRVHDMEDDIWLATMSTQPTPVARGQQRLYDTDYTARDRHVLEPEPQLLRHGLGDQPHYDWPDVGGGADSYSDTGSLESEQHSDKVLDNTVMAEEFTMISIGSLPSMQPNSSVMAPAHEELGEATSMIINGALESLRQSQNRPTEEVVEAQSTGDQVIEHPAQPNKELSLPPPSAPPSRRQSPRRAKAQPLARQLAEKSLHQEERQSPAPPQPPVNAEPQEASAYDDSFSEIPEAVLVAATPRRCRQPQPETEEPDEDIQPSIERPSRVNYSNPQSETNRLLTPDETPSPIQSGTGDHNFQTHLSRPAAHADLPPSRPTESPVYPGDAILQHIRRNSTETPADQLSSFTSSNTGARDVLPVHLPVPNQHRPSLSPIVRAGRALQNITSDPPSPPGRDSVLRSPFRGSISKSSQSPAHHAPPDRGTRSPSQTRVGAVTQSPLRTWLAPLSHMKDFIVRSAQSLSPARFPISVTERMDDPFGPDPGELAGSGSAIGRSEARDEDIHTAAFLELSEVDAFEEGGGVEEEEEDEDIWMAIGDQRPTPYAPRHVPATTEPLPGSPRRSKIPSPDELEQQSDQNAHFERDGPVTKKEEPRRPAQARVRQAAVQYSLLSQHPPGHGLAPSHPPTKKPDLSAFFSSPAVLPDMEQPPGLVSSKKLGSRAPGLPKPQAAPYLQAQSQTQLPPVPQKQLDIGSHRRRVDLFSPPASSMAHSNSSPQHGELARPDHIPQQMHFLPPQRQASNTETAAAAADDEIRPPPIPQKMNFTPLRRQSNSTLFHSKPIAPASALFGNDEVSDFFSQFHSHHQHSGAPPREEEDEEEESSLIERPLKPLPDRAASPAKSCIRSPLKAKTPGRIVEFTSSTLSPLAQAQVRAARRASMSPEKENGQRASSGRGQVINGGVAVAEDREVHRFSLEHSLSPSPSPSHEQQPQQQYPQLASHTSHPLPSSTTTTNISSIPPQPQHATQQTQQPQQLSLTTWTRAHWLRLDELLQARKSGTLALELEVARRRRGTGTTASTSSCQHLLGKMVTAQGESMALREWHLDVVEAFLAEVGGIGYSSSSGHSGGGGAGQGQRVFALLVGEERGGGGGGPARR</sequence>
<comment type="caution">
    <text evidence="2">The sequence shown here is derived from an EMBL/GenBank/DDBJ whole genome shotgun (WGS) entry which is preliminary data.</text>
</comment>
<feature type="compositionally biased region" description="Polar residues" evidence="1">
    <location>
        <begin position="518"/>
        <end position="530"/>
    </location>
</feature>
<proteinExistence type="predicted"/>
<feature type="compositionally biased region" description="Basic and acidic residues" evidence="1">
    <location>
        <begin position="223"/>
        <end position="237"/>
    </location>
</feature>
<reference evidence="2" key="1">
    <citation type="journal article" date="2023" name="Mol. Phylogenet. Evol.">
        <title>Genome-scale phylogeny and comparative genomics of the fungal order Sordariales.</title>
        <authorList>
            <person name="Hensen N."/>
            <person name="Bonometti L."/>
            <person name="Westerberg I."/>
            <person name="Brannstrom I.O."/>
            <person name="Guillou S."/>
            <person name="Cros-Aarteil S."/>
            <person name="Calhoun S."/>
            <person name="Haridas S."/>
            <person name="Kuo A."/>
            <person name="Mondo S."/>
            <person name="Pangilinan J."/>
            <person name="Riley R."/>
            <person name="LaButti K."/>
            <person name="Andreopoulos B."/>
            <person name="Lipzen A."/>
            <person name="Chen C."/>
            <person name="Yan M."/>
            <person name="Daum C."/>
            <person name="Ng V."/>
            <person name="Clum A."/>
            <person name="Steindorff A."/>
            <person name="Ohm R.A."/>
            <person name="Martin F."/>
            <person name="Silar P."/>
            <person name="Natvig D.O."/>
            <person name="Lalanne C."/>
            <person name="Gautier V."/>
            <person name="Ament-Velasquez S.L."/>
            <person name="Kruys A."/>
            <person name="Hutchinson M.I."/>
            <person name="Powell A.J."/>
            <person name="Barry K."/>
            <person name="Miller A.N."/>
            <person name="Grigoriev I.V."/>
            <person name="Debuchy R."/>
            <person name="Gladieux P."/>
            <person name="Hiltunen Thoren M."/>
            <person name="Johannesson H."/>
        </authorList>
    </citation>
    <scope>NUCLEOTIDE SEQUENCE</scope>
    <source>
        <strain evidence="2">CBS 757.83</strain>
    </source>
</reference>
<feature type="region of interest" description="Disordered" evidence="1">
    <location>
        <begin position="411"/>
        <end position="687"/>
    </location>
</feature>
<feature type="compositionally biased region" description="Polar residues" evidence="1">
    <location>
        <begin position="81"/>
        <end position="92"/>
    </location>
</feature>
<evidence type="ECO:0000313" key="2">
    <source>
        <dbReference type="EMBL" id="KAK4101032.1"/>
    </source>
</evidence>
<feature type="compositionally biased region" description="Basic and acidic residues" evidence="1">
    <location>
        <begin position="444"/>
        <end position="455"/>
    </location>
</feature>
<feature type="compositionally biased region" description="Polar residues" evidence="1">
    <location>
        <begin position="953"/>
        <end position="965"/>
    </location>
</feature>
<feature type="region of interest" description="Disordered" evidence="1">
    <location>
        <begin position="985"/>
        <end position="1008"/>
    </location>
</feature>
<feature type="compositionally biased region" description="Polar residues" evidence="1">
    <location>
        <begin position="587"/>
        <end position="603"/>
    </location>
</feature>
<feature type="region of interest" description="Disordered" evidence="1">
    <location>
        <begin position="1049"/>
        <end position="1095"/>
    </location>
</feature>
<feature type="region of interest" description="Disordered" evidence="1">
    <location>
        <begin position="73"/>
        <end position="252"/>
    </location>
</feature>
<feature type="region of interest" description="Disordered" evidence="1">
    <location>
        <begin position="950"/>
        <end position="971"/>
    </location>
</feature>
<feature type="region of interest" description="Disordered" evidence="1">
    <location>
        <begin position="1162"/>
        <end position="1223"/>
    </location>
</feature>
<feature type="compositionally biased region" description="Polar residues" evidence="1">
    <location>
        <begin position="538"/>
        <end position="553"/>
    </location>
</feature>
<feature type="compositionally biased region" description="Polar residues" evidence="1">
    <location>
        <begin position="675"/>
        <end position="687"/>
    </location>
</feature>